<evidence type="ECO:0000313" key="8">
    <source>
        <dbReference type="EnsemblMetazoa" id="ACUA018803-PA"/>
    </source>
</evidence>
<organism evidence="8 9">
    <name type="scientific">Anopheles culicifacies</name>
    <dbReference type="NCBI Taxonomy" id="139723"/>
    <lineage>
        <taxon>Eukaryota</taxon>
        <taxon>Metazoa</taxon>
        <taxon>Ecdysozoa</taxon>
        <taxon>Arthropoda</taxon>
        <taxon>Hexapoda</taxon>
        <taxon>Insecta</taxon>
        <taxon>Pterygota</taxon>
        <taxon>Neoptera</taxon>
        <taxon>Endopterygota</taxon>
        <taxon>Diptera</taxon>
        <taxon>Nematocera</taxon>
        <taxon>Culicoidea</taxon>
        <taxon>Culicidae</taxon>
        <taxon>Anophelinae</taxon>
        <taxon>Anopheles</taxon>
        <taxon>culicifacies species complex</taxon>
    </lineage>
</organism>
<dbReference type="Proteomes" id="UP000075883">
    <property type="component" value="Unassembled WGS sequence"/>
</dbReference>
<evidence type="ECO:0000256" key="7">
    <source>
        <dbReference type="SAM" id="SignalP"/>
    </source>
</evidence>
<evidence type="ECO:0000256" key="3">
    <source>
        <dbReference type="ARBA" id="ARBA00022525"/>
    </source>
</evidence>
<dbReference type="InterPro" id="IPR013152">
    <property type="entry name" value="Gastrin/cholecystokinin_CS"/>
</dbReference>
<accession>A0A182MI34</accession>
<feature type="compositionally biased region" description="Polar residues" evidence="6">
    <location>
        <begin position="39"/>
        <end position="49"/>
    </location>
</feature>
<dbReference type="GO" id="GO:0005576">
    <property type="term" value="C:extracellular region"/>
    <property type="evidence" value="ECO:0007669"/>
    <property type="project" value="UniProtKB-SubCell"/>
</dbReference>
<dbReference type="EMBL" id="AXCM01000161">
    <property type="status" value="NOT_ANNOTATED_CDS"/>
    <property type="molecule type" value="Genomic_DNA"/>
</dbReference>
<dbReference type="EnsemblMetazoa" id="ACUA018803-RA">
    <property type="protein sequence ID" value="ACUA018803-PA"/>
    <property type="gene ID" value="ACUA018803"/>
</dbReference>
<comment type="similarity">
    <text evidence="2">Belongs to the gastrin/cholecystokinin family.</text>
</comment>
<dbReference type="STRING" id="139723.A0A182MI34"/>
<dbReference type="GO" id="GO:0007218">
    <property type="term" value="P:neuropeptide signaling pathway"/>
    <property type="evidence" value="ECO:0007669"/>
    <property type="project" value="UniProtKB-KW"/>
</dbReference>
<name>A0A182MI34_9DIPT</name>
<evidence type="ECO:0000256" key="6">
    <source>
        <dbReference type="SAM" id="MobiDB-lite"/>
    </source>
</evidence>
<comment type="subcellular location">
    <subcellularLocation>
        <location evidence="1">Secreted</location>
    </subcellularLocation>
</comment>
<dbReference type="InterPro" id="IPR013259">
    <property type="entry name" value="Sulfakinin"/>
</dbReference>
<reference evidence="8" key="2">
    <citation type="submission" date="2020-05" db="UniProtKB">
        <authorList>
            <consortium name="EnsemblMetazoa"/>
        </authorList>
    </citation>
    <scope>IDENTIFICATION</scope>
    <source>
        <strain evidence="8">A-37</strain>
    </source>
</reference>
<evidence type="ECO:0008006" key="10">
    <source>
        <dbReference type="Google" id="ProtNLM"/>
    </source>
</evidence>
<reference evidence="9" key="1">
    <citation type="submission" date="2013-09" db="EMBL/GenBank/DDBJ databases">
        <title>The Genome Sequence of Anopheles culicifacies species A.</title>
        <authorList>
            <consortium name="The Broad Institute Genomics Platform"/>
            <person name="Neafsey D.E."/>
            <person name="Besansky N."/>
            <person name="Howell P."/>
            <person name="Walton C."/>
            <person name="Young S.K."/>
            <person name="Zeng Q."/>
            <person name="Gargeya S."/>
            <person name="Fitzgerald M."/>
            <person name="Haas B."/>
            <person name="Abouelleil A."/>
            <person name="Allen A.W."/>
            <person name="Alvarado L."/>
            <person name="Arachchi H.M."/>
            <person name="Berlin A.M."/>
            <person name="Chapman S.B."/>
            <person name="Gainer-Dewar J."/>
            <person name="Goldberg J."/>
            <person name="Griggs A."/>
            <person name="Gujja S."/>
            <person name="Hansen M."/>
            <person name="Howarth C."/>
            <person name="Imamovic A."/>
            <person name="Ireland A."/>
            <person name="Larimer J."/>
            <person name="McCowan C."/>
            <person name="Murphy C."/>
            <person name="Pearson M."/>
            <person name="Poon T.W."/>
            <person name="Priest M."/>
            <person name="Roberts A."/>
            <person name="Saif S."/>
            <person name="Shea T."/>
            <person name="Sisk P."/>
            <person name="Sykes S."/>
            <person name="Wortman J."/>
            <person name="Nusbaum C."/>
            <person name="Birren B."/>
        </authorList>
    </citation>
    <scope>NUCLEOTIDE SEQUENCE [LARGE SCALE GENOMIC DNA]</scope>
    <source>
        <strain evidence="9">A-37</strain>
    </source>
</reference>
<evidence type="ECO:0000256" key="2">
    <source>
        <dbReference type="ARBA" id="ARBA00006273"/>
    </source>
</evidence>
<keyword evidence="5" id="KW-0527">Neuropeptide</keyword>
<feature type="signal peptide" evidence="7">
    <location>
        <begin position="1"/>
        <end position="25"/>
    </location>
</feature>
<sequence length="187" mass="20630">MAKVTLAFLVSLVAYFAYYALVSEAQPIGSLVLTSSNAGHSPAGSSTADDSSDNDPLDKVPHAWLKDTNAYRARIKSRQYDRKHPGTSAYQAYRRTGPFPILTTKEQAASTTDLLSPEPMDLGKAEQLRFNFAGYLSDGGTLMDDDLEDDEIGGLVKRFDDYGHMRFGKRGGEGDQFDDYGHMRFGR</sequence>
<feature type="region of interest" description="Disordered" evidence="6">
    <location>
        <begin position="39"/>
        <end position="61"/>
    </location>
</feature>
<proteinExistence type="inferred from homology"/>
<protein>
    <recommendedName>
        <fullName evidence="10">Sulfakinin</fullName>
    </recommendedName>
</protein>
<evidence type="ECO:0000256" key="4">
    <source>
        <dbReference type="ARBA" id="ARBA00022815"/>
    </source>
</evidence>
<keyword evidence="4" id="KW-0027">Amidation</keyword>
<dbReference type="PROSITE" id="PS00259">
    <property type="entry name" value="GASTRIN"/>
    <property type="match status" value="1"/>
</dbReference>
<keyword evidence="3" id="KW-0964">Secreted</keyword>
<evidence type="ECO:0000313" key="9">
    <source>
        <dbReference type="Proteomes" id="UP000075883"/>
    </source>
</evidence>
<dbReference type="AlphaFoldDB" id="A0A182MI34"/>
<evidence type="ECO:0000256" key="5">
    <source>
        <dbReference type="ARBA" id="ARBA00023320"/>
    </source>
</evidence>
<dbReference type="VEuPathDB" id="VectorBase:ACUA018803"/>
<keyword evidence="7" id="KW-0732">Signal</keyword>
<keyword evidence="9" id="KW-1185">Reference proteome</keyword>
<evidence type="ECO:0000256" key="1">
    <source>
        <dbReference type="ARBA" id="ARBA00004613"/>
    </source>
</evidence>
<dbReference type="Pfam" id="PF08257">
    <property type="entry name" value="Sulfakinin"/>
    <property type="match status" value="2"/>
</dbReference>
<feature type="chain" id="PRO_5008128447" description="Sulfakinin" evidence="7">
    <location>
        <begin position="26"/>
        <end position="187"/>
    </location>
</feature>